<dbReference type="GO" id="GO:0004252">
    <property type="term" value="F:serine-type endopeptidase activity"/>
    <property type="evidence" value="ECO:0007669"/>
    <property type="project" value="InterPro"/>
</dbReference>
<evidence type="ECO:0000256" key="7">
    <source>
        <dbReference type="SAM" id="Phobius"/>
    </source>
</evidence>
<protein>
    <recommendedName>
        <fullName evidence="8">Peptidase S54 rhomboid domain-containing protein</fullName>
    </recommendedName>
</protein>
<dbReference type="EMBL" id="LJUO01000214">
    <property type="protein sequence ID" value="KPK67545.1"/>
    <property type="molecule type" value="Genomic_DNA"/>
</dbReference>
<evidence type="ECO:0000256" key="1">
    <source>
        <dbReference type="ARBA" id="ARBA00004141"/>
    </source>
</evidence>
<comment type="caution">
    <text evidence="9">The sequence shown here is derived from an EMBL/GenBank/DDBJ whole genome shotgun (WGS) entry which is preliminary data.</text>
</comment>
<evidence type="ECO:0000256" key="4">
    <source>
        <dbReference type="ARBA" id="ARBA00022801"/>
    </source>
</evidence>
<dbReference type="Proteomes" id="UP000051096">
    <property type="component" value="Unassembled WGS sequence"/>
</dbReference>
<dbReference type="PANTHER" id="PTHR43731">
    <property type="entry name" value="RHOMBOID PROTEASE"/>
    <property type="match status" value="1"/>
</dbReference>
<dbReference type="InterPro" id="IPR022764">
    <property type="entry name" value="Peptidase_S54_rhomboid_dom"/>
</dbReference>
<feature type="transmembrane region" description="Helical" evidence="7">
    <location>
        <begin position="157"/>
        <end position="179"/>
    </location>
</feature>
<keyword evidence="4" id="KW-0378">Hydrolase</keyword>
<keyword evidence="6 7" id="KW-0472">Membrane</keyword>
<comment type="subcellular location">
    <subcellularLocation>
        <location evidence="1">Membrane</location>
        <topology evidence="1">Multi-pass membrane protein</topology>
    </subcellularLocation>
</comment>
<organism evidence="9 10">
    <name type="scientific">candidate division WOR_3 bacterium SM23_60</name>
    <dbReference type="NCBI Taxonomy" id="1703780"/>
    <lineage>
        <taxon>Bacteria</taxon>
        <taxon>Bacteria division WOR-3</taxon>
    </lineage>
</organism>
<evidence type="ECO:0000256" key="6">
    <source>
        <dbReference type="ARBA" id="ARBA00023136"/>
    </source>
</evidence>
<keyword evidence="5 7" id="KW-1133">Transmembrane helix</keyword>
<gene>
    <name evidence="9" type="ORF">AMJ87_13210</name>
</gene>
<dbReference type="FunFam" id="1.20.1540.10:FF:000027">
    <property type="entry name" value="Rhomboid family intramembrane serine protease"/>
    <property type="match status" value="1"/>
</dbReference>
<evidence type="ECO:0000256" key="5">
    <source>
        <dbReference type="ARBA" id="ARBA00022989"/>
    </source>
</evidence>
<evidence type="ECO:0000256" key="2">
    <source>
        <dbReference type="ARBA" id="ARBA00009045"/>
    </source>
</evidence>
<evidence type="ECO:0000313" key="9">
    <source>
        <dbReference type="EMBL" id="KPK67545.1"/>
    </source>
</evidence>
<evidence type="ECO:0000256" key="3">
    <source>
        <dbReference type="ARBA" id="ARBA00022692"/>
    </source>
</evidence>
<proteinExistence type="inferred from homology"/>
<feature type="transmembrane region" description="Helical" evidence="7">
    <location>
        <begin position="68"/>
        <end position="88"/>
    </location>
</feature>
<dbReference type="InterPro" id="IPR035952">
    <property type="entry name" value="Rhomboid-like_sf"/>
</dbReference>
<dbReference type="InterPro" id="IPR050925">
    <property type="entry name" value="Rhomboid_protease_S54"/>
</dbReference>
<dbReference type="GO" id="GO:0016020">
    <property type="term" value="C:membrane"/>
    <property type="evidence" value="ECO:0007669"/>
    <property type="project" value="UniProtKB-SubCell"/>
</dbReference>
<feature type="transmembrane region" description="Helical" evidence="7">
    <location>
        <begin position="191"/>
        <end position="211"/>
    </location>
</feature>
<name>A0A0S8G416_UNCW3</name>
<feature type="domain" description="Peptidase S54 rhomboid" evidence="8">
    <location>
        <begin position="60"/>
        <end position="212"/>
    </location>
</feature>
<feature type="transmembrane region" description="Helical" evidence="7">
    <location>
        <begin position="123"/>
        <end position="145"/>
    </location>
</feature>
<sequence>MLPLKDNIRSSKLPIVTYVILGINILVFLYQVSLGSALENFFNQYGAMPYLIFHPTGLSSYTRLLTSMFMHGGFMHIFGNMLFLWIFADNVEDRFGHIRFIFFYIVCGIAGALLHAVTAPNSMVPMIGASGAISGVLGAYILLYPKARVLALIPFGFFLRVTYLPSVLFLGIWFLFQFLSGLSSLGARGAGVAYFAHIGGFVVGLLFALPFRKKRKRNIDYEIL</sequence>
<evidence type="ECO:0000313" key="10">
    <source>
        <dbReference type="Proteomes" id="UP000051096"/>
    </source>
</evidence>
<dbReference type="PANTHER" id="PTHR43731:SF14">
    <property type="entry name" value="PRESENILIN-ASSOCIATED RHOMBOID-LIKE PROTEIN, MITOCHONDRIAL"/>
    <property type="match status" value="1"/>
</dbReference>
<dbReference type="SUPFAM" id="SSF144091">
    <property type="entry name" value="Rhomboid-like"/>
    <property type="match status" value="1"/>
</dbReference>
<evidence type="ECO:0000259" key="8">
    <source>
        <dbReference type="Pfam" id="PF01694"/>
    </source>
</evidence>
<dbReference type="Pfam" id="PF01694">
    <property type="entry name" value="Rhomboid"/>
    <property type="match status" value="1"/>
</dbReference>
<dbReference type="Gene3D" id="1.20.1540.10">
    <property type="entry name" value="Rhomboid-like"/>
    <property type="match status" value="1"/>
</dbReference>
<comment type="similarity">
    <text evidence="2">Belongs to the peptidase S54 family.</text>
</comment>
<keyword evidence="3 7" id="KW-0812">Transmembrane</keyword>
<feature type="transmembrane region" description="Helical" evidence="7">
    <location>
        <begin position="12"/>
        <end position="32"/>
    </location>
</feature>
<accession>A0A0S8G416</accession>
<reference evidence="9 10" key="1">
    <citation type="journal article" date="2015" name="Microbiome">
        <title>Genomic resolution of linkages in carbon, nitrogen, and sulfur cycling among widespread estuary sediment bacteria.</title>
        <authorList>
            <person name="Baker B.J."/>
            <person name="Lazar C.S."/>
            <person name="Teske A.P."/>
            <person name="Dick G.J."/>
        </authorList>
    </citation>
    <scope>NUCLEOTIDE SEQUENCE [LARGE SCALE GENOMIC DNA]</scope>
    <source>
        <strain evidence="9">SM23_60</strain>
    </source>
</reference>
<dbReference type="AlphaFoldDB" id="A0A0S8G416"/>
<feature type="transmembrane region" description="Helical" evidence="7">
    <location>
        <begin position="100"/>
        <end position="117"/>
    </location>
</feature>